<dbReference type="PATRIC" id="fig|1674920.3.peg.4435"/>
<protein>
    <submittedName>
        <fullName evidence="1">Uncharacterized protein</fullName>
    </submittedName>
</protein>
<gene>
    <name evidence="1" type="ORF">ACR52_08060</name>
</gene>
<sequence>MSSLVTRVNRRTLVIGDTPSVRENFRETLGLAAHAKNGLASAEEALFGSAAVAFIDNTSRDPASATTLHASSVSPAMLALV</sequence>
<dbReference type="AlphaFoldDB" id="A0A0J8G1F8"/>
<dbReference type="EMBL" id="LFMW01000004">
    <property type="protein sequence ID" value="KMT56325.1"/>
    <property type="molecule type" value="Genomic_DNA"/>
</dbReference>
<proteinExistence type="predicted"/>
<reference evidence="1 2" key="1">
    <citation type="submission" date="2015-06" db="EMBL/GenBank/DDBJ databases">
        <title>Draft genome sequence of an Antarctic Pseudomonas sp. strain KG01 with full potential for biotechnological applications.</title>
        <authorList>
            <person name="Pavlov M.S."/>
            <person name="Lira F."/>
            <person name="Martinez J.L."/>
            <person name="Marshall S.H."/>
        </authorList>
    </citation>
    <scope>NUCLEOTIDE SEQUENCE [LARGE SCALE GENOMIC DNA]</scope>
    <source>
        <strain evidence="1 2">KG01</strain>
    </source>
</reference>
<evidence type="ECO:0000313" key="1">
    <source>
        <dbReference type="EMBL" id="KMT56325.1"/>
    </source>
</evidence>
<dbReference type="Proteomes" id="UP000037551">
    <property type="component" value="Unassembled WGS sequence"/>
</dbReference>
<dbReference type="RefSeq" id="WP_048722813.1">
    <property type="nucleotide sequence ID" value="NZ_LFMW01000004.1"/>
</dbReference>
<organism evidence="1 2">
    <name type="scientific">Pseudomonas fildesensis</name>
    <dbReference type="NCBI Taxonomy" id="1674920"/>
    <lineage>
        <taxon>Bacteria</taxon>
        <taxon>Pseudomonadati</taxon>
        <taxon>Pseudomonadota</taxon>
        <taxon>Gammaproteobacteria</taxon>
        <taxon>Pseudomonadales</taxon>
        <taxon>Pseudomonadaceae</taxon>
        <taxon>Pseudomonas</taxon>
    </lineage>
</organism>
<evidence type="ECO:0000313" key="2">
    <source>
        <dbReference type="Proteomes" id="UP000037551"/>
    </source>
</evidence>
<keyword evidence="2" id="KW-1185">Reference proteome</keyword>
<comment type="caution">
    <text evidence="1">The sequence shown here is derived from an EMBL/GenBank/DDBJ whole genome shotgun (WGS) entry which is preliminary data.</text>
</comment>
<name>A0A0J8G1F8_9PSED</name>
<accession>A0A0J8G1F8</accession>